<sequence>MNIVLPKSGSDKASRRSFSVRHGVVHCAHFSLCRRRTSHDRRRLHQEAALLGEVFIAAPSATPSRCPYVHQAGRLDRASLPPRRLLRPLQTIQEALKLSFLMSNSLFCYTEKFLDSKQPNYDISRSLLRSGPAASLRINIRAVAQYATEDGNGKAASDAVEQCLRALEDLDSLLLNAIRNDPRASTESMKGKLDIVLGSLDSLLQTVPSKVLDQGKAIADAYMDPSYQSDKPAVSDTEITKLEALF</sequence>
<dbReference type="EMBL" id="JACMSC010000007">
    <property type="protein sequence ID" value="KAG6516489.1"/>
    <property type="molecule type" value="Genomic_DNA"/>
</dbReference>
<dbReference type="Proteomes" id="UP000734854">
    <property type="component" value="Unassembled WGS sequence"/>
</dbReference>
<comment type="caution">
    <text evidence="3">The sequence shown here is derived from an EMBL/GenBank/DDBJ whole genome shotgun (WGS) entry which is preliminary data.</text>
</comment>
<evidence type="ECO:0000313" key="2">
    <source>
        <dbReference type="EMBL" id="KAG6467422.1"/>
    </source>
</evidence>
<dbReference type="PANTHER" id="PTHR36014">
    <property type="entry name" value="OS03G0176600 PROTEIN"/>
    <property type="match status" value="1"/>
</dbReference>
<evidence type="ECO:0000259" key="1">
    <source>
        <dbReference type="Pfam" id="PF25306"/>
    </source>
</evidence>
<dbReference type="PANTHER" id="PTHR36014:SF1">
    <property type="entry name" value="OS03G0176700 PROTEIN"/>
    <property type="match status" value="1"/>
</dbReference>
<dbReference type="InterPro" id="IPR057202">
    <property type="entry name" value="DUF7880"/>
</dbReference>
<organism evidence="3 4">
    <name type="scientific">Zingiber officinale</name>
    <name type="common">Ginger</name>
    <name type="synonym">Amomum zingiber</name>
    <dbReference type="NCBI Taxonomy" id="94328"/>
    <lineage>
        <taxon>Eukaryota</taxon>
        <taxon>Viridiplantae</taxon>
        <taxon>Streptophyta</taxon>
        <taxon>Embryophyta</taxon>
        <taxon>Tracheophyta</taxon>
        <taxon>Spermatophyta</taxon>
        <taxon>Magnoliopsida</taxon>
        <taxon>Liliopsida</taxon>
        <taxon>Zingiberales</taxon>
        <taxon>Zingiberaceae</taxon>
        <taxon>Zingiber</taxon>
    </lineage>
</organism>
<dbReference type="AlphaFoldDB" id="A0A8J5HF75"/>
<protein>
    <recommendedName>
        <fullName evidence="1">DUF7880 domain-containing protein</fullName>
    </recommendedName>
</protein>
<gene>
    <name evidence="3" type="ORF">ZIOFF_026954</name>
    <name evidence="2" type="ORF">ZIOFF_074757</name>
</gene>
<dbReference type="EMBL" id="JACMSC010000050">
    <property type="protein sequence ID" value="KAG6467422.1"/>
    <property type="molecule type" value="Genomic_DNA"/>
</dbReference>
<name>A0A8J5HF75_ZINOF</name>
<reference evidence="3 4" key="1">
    <citation type="submission" date="2020-08" db="EMBL/GenBank/DDBJ databases">
        <title>Plant Genome Project.</title>
        <authorList>
            <person name="Zhang R.-G."/>
        </authorList>
    </citation>
    <scope>NUCLEOTIDE SEQUENCE [LARGE SCALE GENOMIC DNA]</scope>
    <source>
        <tissue evidence="3">Rhizome</tissue>
    </source>
</reference>
<keyword evidence="4" id="KW-1185">Reference proteome</keyword>
<proteinExistence type="predicted"/>
<dbReference type="Pfam" id="PF25306">
    <property type="entry name" value="DUF7880"/>
    <property type="match status" value="1"/>
</dbReference>
<feature type="domain" description="DUF7880" evidence="1">
    <location>
        <begin position="98"/>
        <end position="218"/>
    </location>
</feature>
<evidence type="ECO:0000313" key="3">
    <source>
        <dbReference type="EMBL" id="KAG6516489.1"/>
    </source>
</evidence>
<evidence type="ECO:0000313" key="4">
    <source>
        <dbReference type="Proteomes" id="UP000734854"/>
    </source>
</evidence>
<accession>A0A8J5HF75</accession>